<name>A0A4Z1ECJ6_9HELO</name>
<dbReference type="OrthoDB" id="3489787at2759"/>
<dbReference type="EMBL" id="PQXH01000186">
    <property type="protein sequence ID" value="TGO08919.1"/>
    <property type="molecule type" value="Genomic_DNA"/>
</dbReference>
<gene>
    <name evidence="1" type="ORF">BTUL_0186g00230</name>
</gene>
<protein>
    <submittedName>
        <fullName evidence="1">Uncharacterized protein</fullName>
    </submittedName>
</protein>
<evidence type="ECO:0000313" key="1">
    <source>
        <dbReference type="EMBL" id="TGO08919.1"/>
    </source>
</evidence>
<evidence type="ECO:0000313" key="2">
    <source>
        <dbReference type="Proteomes" id="UP000297777"/>
    </source>
</evidence>
<organism evidence="1 2">
    <name type="scientific">Botrytis tulipae</name>
    <dbReference type="NCBI Taxonomy" id="87230"/>
    <lineage>
        <taxon>Eukaryota</taxon>
        <taxon>Fungi</taxon>
        <taxon>Dikarya</taxon>
        <taxon>Ascomycota</taxon>
        <taxon>Pezizomycotina</taxon>
        <taxon>Leotiomycetes</taxon>
        <taxon>Helotiales</taxon>
        <taxon>Sclerotiniaceae</taxon>
        <taxon>Botrytis</taxon>
    </lineage>
</organism>
<reference evidence="1 2" key="1">
    <citation type="submission" date="2017-12" db="EMBL/GenBank/DDBJ databases">
        <title>Comparative genomics of Botrytis spp.</title>
        <authorList>
            <person name="Valero-Jimenez C.A."/>
            <person name="Tapia P."/>
            <person name="Veloso J."/>
            <person name="Silva-Moreno E."/>
            <person name="Staats M."/>
            <person name="Valdes J.H."/>
            <person name="Van Kan J.A.L."/>
        </authorList>
    </citation>
    <scope>NUCLEOTIDE SEQUENCE [LARGE SCALE GENOMIC DNA]</scope>
    <source>
        <strain evidence="1 2">Bt9001</strain>
    </source>
</reference>
<comment type="caution">
    <text evidence="1">The sequence shown here is derived from an EMBL/GenBank/DDBJ whole genome shotgun (WGS) entry which is preliminary data.</text>
</comment>
<dbReference type="AlphaFoldDB" id="A0A4Z1ECJ6"/>
<proteinExistence type="predicted"/>
<dbReference type="Proteomes" id="UP000297777">
    <property type="component" value="Unassembled WGS sequence"/>
</dbReference>
<keyword evidence="2" id="KW-1185">Reference proteome</keyword>
<accession>A0A4Z1ECJ6</accession>
<sequence length="400" mass="45583">MQTQWPVIDYIGMVEEINAAYKLSYDTQQAAICYEKCNDLLFQIEERGYLCELESLFILMKALLIFFLHSHHIECSPTARVLTSQPTDHQPVIAHTHLILAVLASSKDPTSIQQHIQIALLQIRNFLSLPENASRIGVYDPSNCTQAFCLDKPYADIKLITQYHLFILALQQEHFVMFSTQSWKSWDTQFKAIGKGDDVFRCEDYEMEVKSAETGLYQMELFHKPISPKIAKTEDEIASEKCEKGARWWRYMNRELAKGTSGEDVRLLGGAHLAPFFLMGIFGFWDSIEKVALGGFRGYGGLSGEGVGWCGEGDIGGESGRVVDKDRERLEKSFNRIRVIGYCRAILPYAPKIFEFKDCVCVQRKEVYSNRSERDEAIANAELRFQGYASTSGCGYQWNF</sequence>